<dbReference type="Pfam" id="PF09937">
    <property type="entry name" value="DUF2169"/>
    <property type="match status" value="1"/>
</dbReference>
<name>A0ABZ2KBV0_9BACT</name>
<reference evidence="2 3" key="1">
    <citation type="submission" date="2021-12" db="EMBL/GenBank/DDBJ databases">
        <title>Discovery of the Pendulisporaceae a myxobacterial family with distinct sporulation behavior and unique specialized metabolism.</title>
        <authorList>
            <person name="Garcia R."/>
            <person name="Popoff A."/>
            <person name="Bader C.D."/>
            <person name="Loehr J."/>
            <person name="Walesch S."/>
            <person name="Walt C."/>
            <person name="Boldt J."/>
            <person name="Bunk B."/>
            <person name="Haeckl F.J.F.P.J."/>
            <person name="Gunesch A.P."/>
            <person name="Birkelbach J."/>
            <person name="Nuebel U."/>
            <person name="Pietschmann T."/>
            <person name="Bach T."/>
            <person name="Mueller R."/>
        </authorList>
    </citation>
    <scope>NUCLEOTIDE SEQUENCE [LARGE SCALE GENOMIC DNA]</scope>
    <source>
        <strain evidence="2 3">MSr12523</strain>
    </source>
</reference>
<keyword evidence="3" id="KW-1185">Reference proteome</keyword>
<sequence>MNHTPFAARYLPLDVDDGRVRATVIVKATYEAAPDGSLVPTAEQLPIVADRLDTSFGVFHTDHFVSKEGADLCVLGTIRRVQPVPHVALFLMVGTFRHQLLAFGERRWIRANGSLVPSSPTPFSELPLGYQYAYGGKAEFNHEMAAWPDNPEGRGYYFTAAQAEGNPLPNIESARNPLIRTWEERPTVAGWAPYPMFWGLRAREGIEPRDGGKTLSIPRLRARLYNQAHPELILPKIVQGEHICITGLRAHDLWLEIPRDSVSVDVRVADTSMQAGGVLDGVFVWADLGRLTITYRARFEYTFRRGDRRVISVGLQSGTRAMTQGVTNARIS</sequence>
<dbReference type="Proteomes" id="UP001379533">
    <property type="component" value="Chromosome"/>
</dbReference>
<dbReference type="InterPro" id="IPR018683">
    <property type="entry name" value="DUF2169"/>
</dbReference>
<proteinExistence type="predicted"/>
<evidence type="ECO:0000313" key="3">
    <source>
        <dbReference type="Proteomes" id="UP001379533"/>
    </source>
</evidence>
<protein>
    <submittedName>
        <fullName evidence="2">DUF2169 domain-containing protein</fullName>
    </submittedName>
</protein>
<dbReference type="EMBL" id="CP089982">
    <property type="protein sequence ID" value="WXA93861.1"/>
    <property type="molecule type" value="Genomic_DNA"/>
</dbReference>
<evidence type="ECO:0000313" key="2">
    <source>
        <dbReference type="EMBL" id="WXA93861.1"/>
    </source>
</evidence>
<feature type="domain" description="DUF2169" evidence="1">
    <location>
        <begin position="18"/>
        <end position="296"/>
    </location>
</feature>
<organism evidence="2 3">
    <name type="scientific">Pendulispora brunnea</name>
    <dbReference type="NCBI Taxonomy" id="2905690"/>
    <lineage>
        <taxon>Bacteria</taxon>
        <taxon>Pseudomonadati</taxon>
        <taxon>Myxococcota</taxon>
        <taxon>Myxococcia</taxon>
        <taxon>Myxococcales</taxon>
        <taxon>Sorangiineae</taxon>
        <taxon>Pendulisporaceae</taxon>
        <taxon>Pendulispora</taxon>
    </lineage>
</organism>
<dbReference type="RefSeq" id="WP_394844461.1">
    <property type="nucleotide sequence ID" value="NZ_CP089982.1"/>
</dbReference>
<evidence type="ECO:0000259" key="1">
    <source>
        <dbReference type="Pfam" id="PF09937"/>
    </source>
</evidence>
<gene>
    <name evidence="2" type="ORF">LZC95_46330</name>
</gene>
<accession>A0ABZ2KBV0</accession>